<dbReference type="PANTHER" id="PTHR20857">
    <property type="entry name" value="THIAMINE-PHOSPHATE PYROPHOSPHORYLASE"/>
    <property type="match status" value="1"/>
</dbReference>
<dbReference type="InterPro" id="IPR034291">
    <property type="entry name" value="TMP_synthase"/>
</dbReference>
<keyword evidence="2" id="KW-0460">Magnesium</keyword>
<comment type="catalytic activity">
    <reaction evidence="2 3">
        <text>2-[(2R,5Z)-2-carboxy-4-methylthiazol-5(2H)-ylidene]ethyl phosphate + 4-amino-2-methyl-5-(diphosphooxymethyl)pyrimidine + 2 H(+) = thiamine phosphate + CO2 + diphosphate</text>
        <dbReference type="Rhea" id="RHEA:47844"/>
        <dbReference type="ChEBI" id="CHEBI:15378"/>
        <dbReference type="ChEBI" id="CHEBI:16526"/>
        <dbReference type="ChEBI" id="CHEBI:33019"/>
        <dbReference type="ChEBI" id="CHEBI:37575"/>
        <dbReference type="ChEBI" id="CHEBI:57841"/>
        <dbReference type="ChEBI" id="CHEBI:62899"/>
        <dbReference type="EC" id="2.5.1.3"/>
    </reaction>
</comment>
<accession>A0A9E2W260</accession>
<comment type="similarity">
    <text evidence="2 3">Belongs to the thiamine-phosphate synthase family.</text>
</comment>
<comment type="pathway">
    <text evidence="2 4">Cofactor biosynthesis; thiamine diphosphate biosynthesis; thiamine phosphate from 4-amino-2-methyl-5-diphosphomethylpyrimidine and 4-methyl-5-(2-phosphoethyl)-thiazole: step 1/1.</text>
</comment>
<evidence type="ECO:0000256" key="2">
    <source>
        <dbReference type="HAMAP-Rule" id="MF_00097"/>
    </source>
</evidence>
<comment type="caution">
    <text evidence="6">The sequence shown here is derived from an EMBL/GenBank/DDBJ whole genome shotgun (WGS) entry which is preliminary data.</text>
</comment>
<proteinExistence type="inferred from homology"/>
<name>A0A9E2W260_9BACT</name>
<dbReference type="Proteomes" id="UP000812270">
    <property type="component" value="Unassembled WGS sequence"/>
</dbReference>
<dbReference type="GO" id="GO:0004789">
    <property type="term" value="F:thiamine-phosphate diphosphorylase activity"/>
    <property type="evidence" value="ECO:0007669"/>
    <property type="project" value="UniProtKB-UniRule"/>
</dbReference>
<dbReference type="RefSeq" id="WP_217790585.1">
    <property type="nucleotide sequence ID" value="NZ_JAHSPG010000003.1"/>
</dbReference>
<dbReference type="AlphaFoldDB" id="A0A9E2W260"/>
<feature type="binding site" evidence="2">
    <location>
        <position position="108"/>
    </location>
    <ligand>
        <name>4-amino-2-methyl-5-(diphosphooxymethyl)pyrimidine</name>
        <dbReference type="ChEBI" id="CHEBI:57841"/>
    </ligand>
</feature>
<keyword evidence="1 2" id="KW-0784">Thiamine biosynthesis</keyword>
<evidence type="ECO:0000313" key="7">
    <source>
        <dbReference type="Proteomes" id="UP000812270"/>
    </source>
</evidence>
<dbReference type="GO" id="GO:0009229">
    <property type="term" value="P:thiamine diphosphate biosynthetic process"/>
    <property type="evidence" value="ECO:0007669"/>
    <property type="project" value="UniProtKB-UniRule"/>
</dbReference>
<organism evidence="6 7">
    <name type="scientific">Pinibacter aurantiacus</name>
    <dbReference type="NCBI Taxonomy" id="2851599"/>
    <lineage>
        <taxon>Bacteria</taxon>
        <taxon>Pseudomonadati</taxon>
        <taxon>Bacteroidota</taxon>
        <taxon>Chitinophagia</taxon>
        <taxon>Chitinophagales</taxon>
        <taxon>Chitinophagaceae</taxon>
        <taxon>Pinibacter</taxon>
    </lineage>
</organism>
<reference evidence="6" key="1">
    <citation type="submission" date="2021-06" db="EMBL/GenBank/DDBJ databases">
        <authorList>
            <person name="Huq M.A."/>
        </authorList>
    </citation>
    <scope>NUCLEOTIDE SEQUENCE</scope>
    <source>
        <strain evidence="6">MAH-26</strain>
    </source>
</reference>
<keyword evidence="2" id="KW-0479">Metal-binding</keyword>
<keyword evidence="2 3" id="KW-0808">Transferase</keyword>
<dbReference type="HAMAP" id="MF_00097">
    <property type="entry name" value="TMP_synthase"/>
    <property type="match status" value="1"/>
</dbReference>
<comment type="catalytic activity">
    <reaction evidence="2 3">
        <text>4-methyl-5-(2-phosphooxyethyl)-thiazole + 4-amino-2-methyl-5-(diphosphooxymethyl)pyrimidine + H(+) = thiamine phosphate + diphosphate</text>
        <dbReference type="Rhea" id="RHEA:22328"/>
        <dbReference type="ChEBI" id="CHEBI:15378"/>
        <dbReference type="ChEBI" id="CHEBI:33019"/>
        <dbReference type="ChEBI" id="CHEBI:37575"/>
        <dbReference type="ChEBI" id="CHEBI:57841"/>
        <dbReference type="ChEBI" id="CHEBI:58296"/>
        <dbReference type="EC" id="2.5.1.3"/>
    </reaction>
</comment>
<feature type="domain" description="Thiamine phosphate synthase/TenI" evidence="5">
    <location>
        <begin position="7"/>
        <end position="185"/>
    </location>
</feature>
<keyword evidence="7" id="KW-1185">Reference proteome</keyword>
<feature type="binding site" evidence="2">
    <location>
        <position position="70"/>
    </location>
    <ligand>
        <name>Mg(2+)</name>
        <dbReference type="ChEBI" id="CHEBI:18420"/>
    </ligand>
</feature>
<sequence length="208" mass="22953">MVFPYRLYLVVSELACKGKNILQVVESAVRGGVDLVQFRDNEMDETDFAMTTIALQHLLNKYNVPLIVNDRWDIAKGLNAYGVHVGKSDNSPGIIKQVWPDCNCVGYSIEYEEQINSDEAKKADYLGICPVFTKTGSLMEWGIEGIRWIRSQTNKPLAAIGNINMANVKEVVKAGVNCIAVMSSICSAKDPEKAAALLRNEIEIANLA</sequence>
<comment type="catalytic activity">
    <reaction evidence="2 3">
        <text>2-(2-carboxy-4-methylthiazol-5-yl)ethyl phosphate + 4-amino-2-methyl-5-(diphosphooxymethyl)pyrimidine + 2 H(+) = thiamine phosphate + CO2 + diphosphate</text>
        <dbReference type="Rhea" id="RHEA:47848"/>
        <dbReference type="ChEBI" id="CHEBI:15378"/>
        <dbReference type="ChEBI" id="CHEBI:16526"/>
        <dbReference type="ChEBI" id="CHEBI:33019"/>
        <dbReference type="ChEBI" id="CHEBI:37575"/>
        <dbReference type="ChEBI" id="CHEBI:57841"/>
        <dbReference type="ChEBI" id="CHEBI:62890"/>
        <dbReference type="EC" id="2.5.1.3"/>
    </reaction>
</comment>
<comment type="cofactor">
    <cofactor evidence="2">
        <name>Mg(2+)</name>
        <dbReference type="ChEBI" id="CHEBI:18420"/>
    </cofactor>
    <text evidence="2">Binds 1 Mg(2+) ion per subunit.</text>
</comment>
<dbReference type="GO" id="GO:0000287">
    <property type="term" value="F:magnesium ion binding"/>
    <property type="evidence" value="ECO:0007669"/>
    <property type="project" value="UniProtKB-UniRule"/>
</dbReference>
<dbReference type="PANTHER" id="PTHR20857:SF23">
    <property type="entry name" value="THIAMINE BIOSYNTHETIC BIFUNCTIONAL ENZYME"/>
    <property type="match status" value="1"/>
</dbReference>
<feature type="binding site" evidence="2">
    <location>
        <position position="69"/>
    </location>
    <ligand>
        <name>4-amino-2-methyl-5-(diphosphooxymethyl)pyrimidine</name>
        <dbReference type="ChEBI" id="CHEBI:57841"/>
    </ligand>
</feature>
<dbReference type="GO" id="GO:0009228">
    <property type="term" value="P:thiamine biosynthetic process"/>
    <property type="evidence" value="ECO:0007669"/>
    <property type="project" value="UniProtKB-KW"/>
</dbReference>
<evidence type="ECO:0000256" key="4">
    <source>
        <dbReference type="RuleBase" id="RU004253"/>
    </source>
</evidence>
<dbReference type="EMBL" id="JAHSPG010000003">
    <property type="protein sequence ID" value="MBV4356955.1"/>
    <property type="molecule type" value="Genomic_DNA"/>
</dbReference>
<dbReference type="Pfam" id="PF02581">
    <property type="entry name" value="TMP-TENI"/>
    <property type="match status" value="1"/>
</dbReference>
<dbReference type="NCBIfam" id="TIGR00693">
    <property type="entry name" value="thiE"/>
    <property type="match status" value="1"/>
</dbReference>
<evidence type="ECO:0000313" key="6">
    <source>
        <dbReference type="EMBL" id="MBV4356955.1"/>
    </source>
</evidence>
<dbReference type="CDD" id="cd00564">
    <property type="entry name" value="TMP_TenI"/>
    <property type="match status" value="1"/>
</dbReference>
<dbReference type="GO" id="GO:0005737">
    <property type="term" value="C:cytoplasm"/>
    <property type="evidence" value="ECO:0007669"/>
    <property type="project" value="TreeGrafter"/>
</dbReference>
<comment type="function">
    <text evidence="2">Condenses 4-methyl-5-(beta-hydroxyethyl)thiazole monophosphate (THZ-P) and 2-methyl-4-amino-5-hydroxymethyl pyrimidine pyrophosphate (HMP-PP) to form thiamine monophosphate (TMP).</text>
</comment>
<evidence type="ECO:0000256" key="1">
    <source>
        <dbReference type="ARBA" id="ARBA00022977"/>
    </source>
</evidence>
<feature type="binding site" evidence="2">
    <location>
        <position position="89"/>
    </location>
    <ligand>
        <name>Mg(2+)</name>
        <dbReference type="ChEBI" id="CHEBI:18420"/>
    </ligand>
</feature>
<dbReference type="InterPro" id="IPR022998">
    <property type="entry name" value="ThiamineP_synth_TenI"/>
</dbReference>
<protein>
    <recommendedName>
        <fullName evidence="2">Thiamine-phosphate synthase</fullName>
        <shortName evidence="2">TP synthase</shortName>
        <shortName evidence="2">TPS</shortName>
        <ecNumber evidence="2">2.5.1.3</ecNumber>
    </recommendedName>
    <alternativeName>
        <fullName evidence="2">Thiamine-phosphate pyrophosphorylase</fullName>
        <shortName evidence="2">TMP pyrophosphorylase</shortName>
        <shortName evidence="2">TMP-PPase</shortName>
    </alternativeName>
</protein>
<evidence type="ECO:0000259" key="5">
    <source>
        <dbReference type="Pfam" id="PF02581"/>
    </source>
</evidence>
<gene>
    <name evidence="2 6" type="primary">thiE</name>
    <name evidence="6" type="ORF">KTO63_07360</name>
</gene>
<comment type="caution">
    <text evidence="2">Lacks conserved residue(s) required for the propagation of feature annotation.</text>
</comment>
<evidence type="ECO:0000256" key="3">
    <source>
        <dbReference type="RuleBase" id="RU003826"/>
    </source>
</evidence>
<dbReference type="EC" id="2.5.1.3" evidence="2"/>